<sequence>MKDGLLLINLGTPKSPTTTDVRHYLKEFLADKRVINLNAPLRYFLLYAFILPFRPKQSSHAYRTIWTKEGSPLLVNHQRLVHRLQNKLNNIQVALAMQYGEPSVNTALQELENCPHITILPLYPQYSSAATGAALEKVLTLLAKKTTHPSIQVIRDFYDQRSFLLAQATLIKPYIEKYDHILFSYHGIPEFHLKESGCNTICHICPPIKDANPVCYKAQCHQTTRQLAELLSLPADKFSMSFQSRLGRTPWIKPYTDLVLPELAKRGIKKLAVSCPSFVADCLETLEEIGIRAQQQWLDLGGEELTLIPCLNDSEAWAEAIIDICHLQ</sequence>
<dbReference type="CDD" id="cd00419">
    <property type="entry name" value="Ferrochelatase_C"/>
    <property type="match status" value="1"/>
</dbReference>
<dbReference type="EC" id="4.98.1.1" evidence="7"/>
<gene>
    <name evidence="7 9" type="primary">hemH</name>
    <name evidence="9" type="ORF">NCTC13316_00693</name>
</gene>
<feature type="binding site" evidence="7">
    <location>
        <position position="186"/>
    </location>
    <ligand>
        <name>Fe(2+)</name>
        <dbReference type="ChEBI" id="CHEBI:29033"/>
    </ligand>
</feature>
<dbReference type="GO" id="GO:0005737">
    <property type="term" value="C:cytoplasm"/>
    <property type="evidence" value="ECO:0007669"/>
    <property type="project" value="UniProtKB-SubCell"/>
</dbReference>
<evidence type="ECO:0000256" key="5">
    <source>
        <dbReference type="ARBA" id="ARBA00023244"/>
    </source>
</evidence>
<evidence type="ECO:0000256" key="8">
    <source>
        <dbReference type="RuleBase" id="RU004185"/>
    </source>
</evidence>
<dbReference type="GO" id="GO:0006783">
    <property type="term" value="P:heme biosynthetic process"/>
    <property type="evidence" value="ECO:0007669"/>
    <property type="project" value="UniProtKB-UniRule"/>
</dbReference>
<dbReference type="Proteomes" id="UP000254794">
    <property type="component" value="Unassembled WGS sequence"/>
</dbReference>
<accession>A0A378JKF3</accession>
<keyword evidence="10" id="KW-1185">Reference proteome</keyword>
<organism evidence="9 10">
    <name type="scientific">Legionella busanensis</name>
    <dbReference type="NCBI Taxonomy" id="190655"/>
    <lineage>
        <taxon>Bacteria</taxon>
        <taxon>Pseudomonadati</taxon>
        <taxon>Pseudomonadota</taxon>
        <taxon>Gammaproteobacteria</taxon>
        <taxon>Legionellales</taxon>
        <taxon>Legionellaceae</taxon>
        <taxon>Legionella</taxon>
    </lineage>
</organism>
<dbReference type="Gene3D" id="3.40.50.1400">
    <property type="match status" value="2"/>
</dbReference>
<comment type="catalytic activity">
    <reaction evidence="7">
        <text>heme b + 2 H(+) = protoporphyrin IX + Fe(2+)</text>
        <dbReference type="Rhea" id="RHEA:22584"/>
        <dbReference type="ChEBI" id="CHEBI:15378"/>
        <dbReference type="ChEBI" id="CHEBI:29033"/>
        <dbReference type="ChEBI" id="CHEBI:57306"/>
        <dbReference type="ChEBI" id="CHEBI:60344"/>
        <dbReference type="EC" id="4.98.1.1"/>
    </reaction>
</comment>
<dbReference type="GO" id="GO:0004325">
    <property type="term" value="F:ferrochelatase activity"/>
    <property type="evidence" value="ECO:0007669"/>
    <property type="project" value="UniProtKB-UniRule"/>
</dbReference>
<evidence type="ECO:0000256" key="2">
    <source>
        <dbReference type="ARBA" id="ARBA00023004"/>
    </source>
</evidence>
<dbReference type="SUPFAM" id="SSF53800">
    <property type="entry name" value="Chelatase"/>
    <property type="match status" value="1"/>
</dbReference>
<feature type="binding site" evidence="7">
    <location>
        <position position="284"/>
    </location>
    <ligand>
        <name>Fe(2+)</name>
        <dbReference type="ChEBI" id="CHEBI:29033"/>
    </ligand>
</feature>
<comment type="subcellular location">
    <subcellularLocation>
        <location evidence="7">Cytoplasm</location>
    </subcellularLocation>
</comment>
<keyword evidence="5 7" id="KW-0627">Porphyrin biosynthesis</keyword>
<evidence type="ECO:0000256" key="3">
    <source>
        <dbReference type="ARBA" id="ARBA00023133"/>
    </source>
</evidence>
<dbReference type="InterPro" id="IPR033659">
    <property type="entry name" value="Ferrochelatase_N"/>
</dbReference>
<dbReference type="CDD" id="cd03411">
    <property type="entry name" value="Ferrochelatase_N"/>
    <property type="match status" value="1"/>
</dbReference>
<dbReference type="OrthoDB" id="9809741at2"/>
<evidence type="ECO:0000313" key="10">
    <source>
        <dbReference type="Proteomes" id="UP000254794"/>
    </source>
</evidence>
<dbReference type="AlphaFoldDB" id="A0A378JKF3"/>
<dbReference type="Pfam" id="PF00762">
    <property type="entry name" value="Ferrochelatase"/>
    <property type="match status" value="1"/>
</dbReference>
<evidence type="ECO:0000256" key="1">
    <source>
        <dbReference type="ARBA" id="ARBA00007718"/>
    </source>
</evidence>
<dbReference type="EMBL" id="UGOD01000001">
    <property type="protein sequence ID" value="STX50610.1"/>
    <property type="molecule type" value="Genomic_DNA"/>
</dbReference>
<evidence type="ECO:0000256" key="6">
    <source>
        <dbReference type="ARBA" id="ARBA00024536"/>
    </source>
</evidence>
<reference evidence="9 10" key="1">
    <citation type="submission" date="2018-06" db="EMBL/GenBank/DDBJ databases">
        <authorList>
            <consortium name="Pathogen Informatics"/>
            <person name="Doyle S."/>
        </authorList>
    </citation>
    <scope>NUCLEOTIDE SEQUENCE [LARGE SCALE GENOMIC DNA]</scope>
    <source>
        <strain evidence="9 10">NCTC13316</strain>
    </source>
</reference>
<name>A0A378JKF3_9GAMM</name>
<dbReference type="PANTHER" id="PTHR11108:SF1">
    <property type="entry name" value="FERROCHELATASE, MITOCHONDRIAL"/>
    <property type="match status" value="1"/>
</dbReference>
<keyword evidence="2 7" id="KW-0408">Iron</keyword>
<dbReference type="NCBIfam" id="TIGR00109">
    <property type="entry name" value="hemH"/>
    <property type="match status" value="1"/>
</dbReference>
<evidence type="ECO:0000256" key="4">
    <source>
        <dbReference type="ARBA" id="ARBA00023239"/>
    </source>
</evidence>
<keyword evidence="7" id="KW-0479">Metal-binding</keyword>
<dbReference type="UniPathway" id="UPA00252">
    <property type="reaction ID" value="UER00325"/>
</dbReference>
<proteinExistence type="inferred from homology"/>
<dbReference type="HAMAP" id="MF_00323">
    <property type="entry name" value="Ferrochelatase"/>
    <property type="match status" value="1"/>
</dbReference>
<protein>
    <recommendedName>
        <fullName evidence="7">Ferrochelatase</fullName>
        <ecNumber evidence="7">4.98.1.1</ecNumber>
    </recommendedName>
    <alternativeName>
        <fullName evidence="7">Heme synthase</fullName>
    </alternativeName>
    <alternativeName>
        <fullName evidence="7">Protoheme ferro-lyase</fullName>
    </alternativeName>
</protein>
<comment type="similarity">
    <text evidence="1 7 8">Belongs to the ferrochelatase family.</text>
</comment>
<comment type="function">
    <text evidence="7">Catalyzes the ferrous insertion into protoporphyrin IX.</text>
</comment>
<evidence type="ECO:0000313" key="9">
    <source>
        <dbReference type="EMBL" id="STX50610.1"/>
    </source>
</evidence>
<dbReference type="PANTHER" id="PTHR11108">
    <property type="entry name" value="FERROCHELATASE"/>
    <property type="match status" value="1"/>
</dbReference>
<dbReference type="InterPro" id="IPR033644">
    <property type="entry name" value="Ferrochelatase_C"/>
</dbReference>
<comment type="catalytic activity">
    <reaction evidence="6">
        <text>Fe-coproporphyrin III + 2 H(+) = coproporphyrin III + Fe(2+)</text>
        <dbReference type="Rhea" id="RHEA:49572"/>
        <dbReference type="ChEBI" id="CHEBI:15378"/>
        <dbReference type="ChEBI" id="CHEBI:29033"/>
        <dbReference type="ChEBI" id="CHEBI:68438"/>
        <dbReference type="ChEBI" id="CHEBI:131725"/>
        <dbReference type="EC" id="4.99.1.9"/>
    </reaction>
    <physiologicalReaction direction="right-to-left" evidence="6">
        <dbReference type="Rhea" id="RHEA:49574"/>
    </physiologicalReaction>
</comment>
<evidence type="ECO:0000256" key="7">
    <source>
        <dbReference type="HAMAP-Rule" id="MF_00323"/>
    </source>
</evidence>
<dbReference type="GO" id="GO:0046872">
    <property type="term" value="F:metal ion binding"/>
    <property type="evidence" value="ECO:0007669"/>
    <property type="project" value="UniProtKB-KW"/>
</dbReference>
<dbReference type="RefSeq" id="WP_115330317.1">
    <property type="nucleotide sequence ID" value="NZ_CAAAHP010000004.1"/>
</dbReference>
<keyword evidence="4 7" id="KW-0456">Lyase</keyword>
<dbReference type="InterPro" id="IPR001015">
    <property type="entry name" value="Ferrochelatase"/>
</dbReference>
<comment type="pathway">
    <text evidence="7">Porphyrin-containing compound metabolism; protoheme biosynthesis; protoheme from protoporphyrin-IX: step 1/1.</text>
</comment>
<keyword evidence="7" id="KW-0963">Cytoplasm</keyword>
<keyword evidence="3 7" id="KW-0350">Heme biosynthesis</keyword>